<dbReference type="EMBL" id="JAINUF010000012">
    <property type="protein sequence ID" value="KAJ8345670.1"/>
    <property type="molecule type" value="Genomic_DNA"/>
</dbReference>
<comment type="caution">
    <text evidence="1">The sequence shown here is derived from an EMBL/GenBank/DDBJ whole genome shotgun (WGS) entry which is preliminary data.</text>
</comment>
<dbReference type="Proteomes" id="UP001152622">
    <property type="component" value="Chromosome 12"/>
</dbReference>
<proteinExistence type="predicted"/>
<accession>A0A9Q1IKW7</accession>
<reference evidence="1" key="1">
    <citation type="journal article" date="2023" name="Science">
        <title>Genome structures resolve the early diversification of teleost fishes.</title>
        <authorList>
            <person name="Parey E."/>
            <person name="Louis A."/>
            <person name="Montfort J."/>
            <person name="Bouchez O."/>
            <person name="Roques C."/>
            <person name="Iampietro C."/>
            <person name="Lluch J."/>
            <person name="Castinel A."/>
            <person name="Donnadieu C."/>
            <person name="Desvignes T."/>
            <person name="Floi Bucao C."/>
            <person name="Jouanno E."/>
            <person name="Wen M."/>
            <person name="Mejri S."/>
            <person name="Dirks R."/>
            <person name="Jansen H."/>
            <person name="Henkel C."/>
            <person name="Chen W.J."/>
            <person name="Zahm M."/>
            <person name="Cabau C."/>
            <person name="Klopp C."/>
            <person name="Thompson A.W."/>
            <person name="Robinson-Rechavi M."/>
            <person name="Braasch I."/>
            <person name="Lecointre G."/>
            <person name="Bobe J."/>
            <person name="Postlethwait J.H."/>
            <person name="Berthelot C."/>
            <person name="Roest Crollius H."/>
            <person name="Guiguen Y."/>
        </authorList>
    </citation>
    <scope>NUCLEOTIDE SEQUENCE</scope>
    <source>
        <strain evidence="1">WJC10195</strain>
    </source>
</reference>
<name>A0A9Q1IKW7_SYNKA</name>
<gene>
    <name evidence="1" type="ORF">SKAU_G00298630</name>
</gene>
<dbReference type="AlphaFoldDB" id="A0A9Q1IKW7"/>
<sequence>MALMMANSLLTTEHPVNDQLCDWMMRVQDDWVNGILFKVTATAKVPSDSDDLTSVVKLWGKCSQLASSSHWFTCSKWKDSDWIHENSHGIRPQGDITDGECQLRLEDFS</sequence>
<evidence type="ECO:0000313" key="2">
    <source>
        <dbReference type="Proteomes" id="UP001152622"/>
    </source>
</evidence>
<keyword evidence="2" id="KW-1185">Reference proteome</keyword>
<protein>
    <submittedName>
        <fullName evidence="1">Uncharacterized protein</fullName>
    </submittedName>
</protein>
<evidence type="ECO:0000313" key="1">
    <source>
        <dbReference type="EMBL" id="KAJ8345670.1"/>
    </source>
</evidence>
<organism evidence="1 2">
    <name type="scientific">Synaphobranchus kaupii</name>
    <name type="common">Kaup's arrowtooth eel</name>
    <dbReference type="NCBI Taxonomy" id="118154"/>
    <lineage>
        <taxon>Eukaryota</taxon>
        <taxon>Metazoa</taxon>
        <taxon>Chordata</taxon>
        <taxon>Craniata</taxon>
        <taxon>Vertebrata</taxon>
        <taxon>Euteleostomi</taxon>
        <taxon>Actinopterygii</taxon>
        <taxon>Neopterygii</taxon>
        <taxon>Teleostei</taxon>
        <taxon>Anguilliformes</taxon>
        <taxon>Synaphobranchidae</taxon>
        <taxon>Synaphobranchus</taxon>
    </lineage>
</organism>